<sequence length="378" mass="40449">MGPLADLKVVELAGLGAAPFCAMLLADLGADVIRVDRSDARGKGSSFDILNRGRRSVALDLKKPAGIAATMRLVGQADILLEGFRPGVMERLGLGPEHCLTANPRLVYGRMTGWGQEGPLAKAAGHDINYISLTGVLEAIGTNSAKPVPPLNLVGDYGGAMLMAFGLVSAVLEAKSSGLGQVVDGAMLDAAALTMNRFLGLHAEGKWRLSRQSNYLDGGAHFYDTYACADGRHVAVGPIEPQFYRQLLERLGVELDPSHQLDAQTWPEQKQILAHAFMGKTRDEWTDLLEGTDACVSPILDLVEAPEHPHNAARQTFRSLDGVIQAAPAPRFSRTHAELDLPPPQAGQHDEQALSRWGVSTEEIASFRHGGAFGADQP</sequence>
<dbReference type="InterPro" id="IPR044855">
    <property type="entry name" value="CoA-Trfase_III_dom3_sf"/>
</dbReference>
<comment type="caution">
    <text evidence="1">The sequence shown here is derived from an EMBL/GenBank/DDBJ whole genome shotgun (WGS) entry which is preliminary data.</text>
</comment>
<dbReference type="Gene3D" id="3.30.1540.10">
    <property type="entry name" value="formyl-coa transferase, domain 3"/>
    <property type="match status" value="1"/>
</dbReference>
<name>M3ABT7_9PROT</name>
<dbReference type="eggNOG" id="COG1804">
    <property type="taxonomic scope" value="Bacteria"/>
</dbReference>
<dbReference type="InterPro" id="IPR003673">
    <property type="entry name" value="CoA-Trfase_fam_III"/>
</dbReference>
<evidence type="ECO:0000313" key="1">
    <source>
        <dbReference type="EMBL" id="EME69964.1"/>
    </source>
</evidence>
<gene>
    <name evidence="1" type="ORF">H261_10457</name>
</gene>
<reference evidence="1 2" key="1">
    <citation type="journal article" date="2014" name="Genome Announc.">
        <title>Draft Genome Sequence of Magnetospirillum sp. Strain SO-1, a Freshwater Magnetotactic Bacterium Isolated from the Ol'khovka River, Russia.</title>
        <authorList>
            <person name="Grouzdev D.S."/>
            <person name="Dziuba M.V."/>
            <person name="Sukhacheva M.S."/>
            <person name="Mardanov A.V."/>
            <person name="Beletskiy A.V."/>
            <person name="Kuznetsov B.B."/>
            <person name="Skryabin K.G."/>
        </authorList>
    </citation>
    <scope>NUCLEOTIDE SEQUENCE [LARGE SCALE GENOMIC DNA]</scope>
    <source>
        <strain evidence="1 2">SO-1</strain>
    </source>
</reference>
<dbReference type="OrthoDB" id="9781472at2"/>
<dbReference type="RefSeq" id="WP_008617121.1">
    <property type="nucleotide sequence ID" value="NZ_AONQ01000024.1"/>
</dbReference>
<dbReference type="Gene3D" id="3.40.50.10540">
    <property type="entry name" value="Crotonobetainyl-coa:carnitine coa-transferase, domain 1"/>
    <property type="match status" value="1"/>
</dbReference>
<keyword evidence="1" id="KW-0808">Transferase</keyword>
<dbReference type="Pfam" id="PF02515">
    <property type="entry name" value="CoA_transf_3"/>
    <property type="match status" value="1"/>
</dbReference>
<keyword evidence="2" id="KW-1185">Reference proteome</keyword>
<dbReference type="PATRIC" id="fig|1244869.3.peg.2114"/>
<dbReference type="AlphaFoldDB" id="M3ABT7"/>
<dbReference type="SUPFAM" id="SSF89796">
    <property type="entry name" value="CoA-transferase family III (CaiB/BaiF)"/>
    <property type="match status" value="1"/>
</dbReference>
<dbReference type="InterPro" id="IPR023606">
    <property type="entry name" value="CoA-Trfase_III_dom_1_sf"/>
</dbReference>
<evidence type="ECO:0000313" key="2">
    <source>
        <dbReference type="Proteomes" id="UP000011744"/>
    </source>
</evidence>
<dbReference type="GO" id="GO:0016740">
    <property type="term" value="F:transferase activity"/>
    <property type="evidence" value="ECO:0007669"/>
    <property type="project" value="UniProtKB-KW"/>
</dbReference>
<protein>
    <submittedName>
        <fullName evidence="1">Acyl-CoA transferase/carnitine dehydratase</fullName>
    </submittedName>
</protein>
<dbReference type="PANTHER" id="PTHR48228">
    <property type="entry name" value="SUCCINYL-COA--D-CITRAMALATE COA-TRANSFERASE"/>
    <property type="match status" value="1"/>
</dbReference>
<proteinExistence type="predicted"/>
<dbReference type="Proteomes" id="UP000011744">
    <property type="component" value="Unassembled WGS sequence"/>
</dbReference>
<dbReference type="PANTHER" id="PTHR48228:SF5">
    <property type="entry name" value="ALPHA-METHYLACYL-COA RACEMASE"/>
    <property type="match status" value="1"/>
</dbReference>
<dbReference type="STRING" id="1244869.H261_10457"/>
<dbReference type="InterPro" id="IPR050509">
    <property type="entry name" value="CoA-transferase_III"/>
</dbReference>
<accession>M3ABT7</accession>
<organism evidence="1 2">
    <name type="scientific">Paramagnetospirillum caucaseum</name>
    <dbReference type="NCBI Taxonomy" id="1244869"/>
    <lineage>
        <taxon>Bacteria</taxon>
        <taxon>Pseudomonadati</taxon>
        <taxon>Pseudomonadota</taxon>
        <taxon>Alphaproteobacteria</taxon>
        <taxon>Rhodospirillales</taxon>
        <taxon>Magnetospirillaceae</taxon>
        <taxon>Paramagnetospirillum</taxon>
    </lineage>
</organism>
<dbReference type="EMBL" id="AONQ01000024">
    <property type="protein sequence ID" value="EME69964.1"/>
    <property type="molecule type" value="Genomic_DNA"/>
</dbReference>